<dbReference type="GO" id="GO:0003700">
    <property type="term" value="F:DNA-binding transcription factor activity"/>
    <property type="evidence" value="ECO:0007669"/>
    <property type="project" value="TreeGrafter"/>
</dbReference>
<dbReference type="PROSITE" id="PS50943">
    <property type="entry name" value="HTH_CROC1"/>
    <property type="match status" value="1"/>
</dbReference>
<sequence length="73" mass="8444">MKEKHKSIFASIGKNVRRIRKEQKLSQQDLANKCDVDRAKISTIETAKEDFHFTTLLELADALNVKPKELLDF</sequence>
<dbReference type="EMBL" id="CP042436">
    <property type="protein sequence ID" value="QEC62523.1"/>
    <property type="molecule type" value="Genomic_DNA"/>
</dbReference>
<dbReference type="SMART" id="SM00530">
    <property type="entry name" value="HTH_XRE"/>
    <property type="match status" value="1"/>
</dbReference>
<dbReference type="OrthoDB" id="678057at2"/>
<dbReference type="CDD" id="cd00093">
    <property type="entry name" value="HTH_XRE"/>
    <property type="match status" value="1"/>
</dbReference>
<evidence type="ECO:0000313" key="4">
    <source>
        <dbReference type="Proteomes" id="UP000321479"/>
    </source>
</evidence>
<gene>
    <name evidence="3" type="ORF">FRZ54_07950</name>
</gene>
<name>A0A5B8UUB2_9SPHI</name>
<organism evidence="3 4">
    <name type="scientific">Mucilaginibacter ginsenosidivorans</name>
    <dbReference type="NCBI Taxonomy" id="398053"/>
    <lineage>
        <taxon>Bacteria</taxon>
        <taxon>Pseudomonadati</taxon>
        <taxon>Bacteroidota</taxon>
        <taxon>Sphingobacteriia</taxon>
        <taxon>Sphingobacteriales</taxon>
        <taxon>Sphingobacteriaceae</taxon>
        <taxon>Mucilaginibacter</taxon>
    </lineage>
</organism>
<dbReference type="PANTHER" id="PTHR46797">
    <property type="entry name" value="HTH-TYPE TRANSCRIPTIONAL REGULATOR"/>
    <property type="match status" value="1"/>
</dbReference>
<dbReference type="Pfam" id="PF01381">
    <property type="entry name" value="HTH_3"/>
    <property type="match status" value="1"/>
</dbReference>
<proteinExistence type="predicted"/>
<dbReference type="Gene3D" id="1.10.260.40">
    <property type="entry name" value="lambda repressor-like DNA-binding domains"/>
    <property type="match status" value="1"/>
</dbReference>
<dbReference type="RefSeq" id="WP_147031100.1">
    <property type="nucleotide sequence ID" value="NZ_CP042436.1"/>
</dbReference>
<dbReference type="GO" id="GO:0005829">
    <property type="term" value="C:cytosol"/>
    <property type="evidence" value="ECO:0007669"/>
    <property type="project" value="TreeGrafter"/>
</dbReference>
<dbReference type="InterPro" id="IPR050807">
    <property type="entry name" value="TransReg_Diox_bact_type"/>
</dbReference>
<dbReference type="InterPro" id="IPR010982">
    <property type="entry name" value="Lambda_DNA-bd_dom_sf"/>
</dbReference>
<dbReference type="SUPFAM" id="SSF47413">
    <property type="entry name" value="lambda repressor-like DNA-binding domains"/>
    <property type="match status" value="1"/>
</dbReference>
<keyword evidence="1" id="KW-0238">DNA-binding</keyword>
<evidence type="ECO:0000313" key="3">
    <source>
        <dbReference type="EMBL" id="QEC62523.1"/>
    </source>
</evidence>
<dbReference type="PANTHER" id="PTHR46797:SF1">
    <property type="entry name" value="METHYLPHOSPHONATE SYNTHASE"/>
    <property type="match status" value="1"/>
</dbReference>
<reference evidence="3 4" key="1">
    <citation type="journal article" date="2017" name="Curr. Microbiol.">
        <title>Mucilaginibacter ginsenosidivorans sp. nov., Isolated from Soil of Ginseng Field.</title>
        <authorList>
            <person name="Kim M.M."/>
            <person name="Siddiqi M.Z."/>
            <person name="Im W.T."/>
        </authorList>
    </citation>
    <scope>NUCLEOTIDE SEQUENCE [LARGE SCALE GENOMIC DNA]</scope>
    <source>
        <strain evidence="3 4">Gsoil 3017</strain>
    </source>
</reference>
<accession>A0A5B8UUB2</accession>
<dbReference type="AlphaFoldDB" id="A0A5B8UUB2"/>
<dbReference type="Proteomes" id="UP000321479">
    <property type="component" value="Chromosome"/>
</dbReference>
<evidence type="ECO:0000256" key="1">
    <source>
        <dbReference type="ARBA" id="ARBA00023125"/>
    </source>
</evidence>
<feature type="domain" description="HTH cro/C1-type" evidence="2">
    <location>
        <begin position="16"/>
        <end position="70"/>
    </location>
</feature>
<dbReference type="GO" id="GO:0003677">
    <property type="term" value="F:DNA binding"/>
    <property type="evidence" value="ECO:0007669"/>
    <property type="project" value="UniProtKB-KW"/>
</dbReference>
<evidence type="ECO:0000259" key="2">
    <source>
        <dbReference type="PROSITE" id="PS50943"/>
    </source>
</evidence>
<protein>
    <submittedName>
        <fullName evidence="3">Helix-turn-helix transcriptional regulator</fullName>
    </submittedName>
</protein>
<dbReference type="InterPro" id="IPR001387">
    <property type="entry name" value="Cro/C1-type_HTH"/>
</dbReference>
<dbReference type="KEGG" id="mgin:FRZ54_07950"/>
<keyword evidence="4" id="KW-1185">Reference proteome</keyword>